<feature type="signal peptide" evidence="1">
    <location>
        <begin position="1"/>
        <end position="23"/>
    </location>
</feature>
<gene>
    <name evidence="2" type="ORF">Pcinc_009513</name>
</gene>
<protein>
    <recommendedName>
        <fullName evidence="4">Secreted protein</fullName>
    </recommendedName>
</protein>
<name>A0AAE1G7A9_PETCI</name>
<proteinExistence type="predicted"/>
<evidence type="ECO:0000256" key="1">
    <source>
        <dbReference type="SAM" id="SignalP"/>
    </source>
</evidence>
<evidence type="ECO:0000313" key="3">
    <source>
        <dbReference type="Proteomes" id="UP001286313"/>
    </source>
</evidence>
<keyword evidence="3" id="KW-1185">Reference proteome</keyword>
<dbReference type="AlphaFoldDB" id="A0AAE1G7A9"/>
<organism evidence="2 3">
    <name type="scientific">Petrolisthes cinctipes</name>
    <name type="common">Flat porcelain crab</name>
    <dbReference type="NCBI Taxonomy" id="88211"/>
    <lineage>
        <taxon>Eukaryota</taxon>
        <taxon>Metazoa</taxon>
        <taxon>Ecdysozoa</taxon>
        <taxon>Arthropoda</taxon>
        <taxon>Crustacea</taxon>
        <taxon>Multicrustacea</taxon>
        <taxon>Malacostraca</taxon>
        <taxon>Eumalacostraca</taxon>
        <taxon>Eucarida</taxon>
        <taxon>Decapoda</taxon>
        <taxon>Pleocyemata</taxon>
        <taxon>Anomura</taxon>
        <taxon>Galatheoidea</taxon>
        <taxon>Porcellanidae</taxon>
        <taxon>Petrolisthes</taxon>
    </lineage>
</organism>
<feature type="chain" id="PRO_5042220261" description="Secreted protein" evidence="1">
    <location>
        <begin position="24"/>
        <end position="195"/>
    </location>
</feature>
<evidence type="ECO:0000313" key="2">
    <source>
        <dbReference type="EMBL" id="KAK3886337.1"/>
    </source>
</evidence>
<sequence length="195" mass="19836">MGRPAVATGLALAVALLANLVESRPQLAALGETVMETGSAGSGIVADGAKAVRVIFSGVRDLTQDFASAAVDTTRRFNDAAIDTAQQVIIGFRDAARATSKFVADGARATGALTSSMLGASLGVARDAVAVTGNWVQGVSGRTVEGVVEAGGALHSFVEDAVSNTNDYTQATSEALERVLVRGTENLAMVPQPAF</sequence>
<accession>A0AAE1G7A9</accession>
<keyword evidence="1" id="KW-0732">Signal</keyword>
<dbReference type="Proteomes" id="UP001286313">
    <property type="component" value="Unassembled WGS sequence"/>
</dbReference>
<evidence type="ECO:0008006" key="4">
    <source>
        <dbReference type="Google" id="ProtNLM"/>
    </source>
</evidence>
<dbReference type="EMBL" id="JAWQEG010000706">
    <property type="protein sequence ID" value="KAK3886337.1"/>
    <property type="molecule type" value="Genomic_DNA"/>
</dbReference>
<reference evidence="2" key="1">
    <citation type="submission" date="2023-10" db="EMBL/GenBank/DDBJ databases">
        <title>Genome assemblies of two species of porcelain crab, Petrolisthes cinctipes and Petrolisthes manimaculis (Anomura: Porcellanidae).</title>
        <authorList>
            <person name="Angst P."/>
        </authorList>
    </citation>
    <scope>NUCLEOTIDE SEQUENCE</scope>
    <source>
        <strain evidence="2">PB745_01</strain>
        <tissue evidence="2">Gill</tissue>
    </source>
</reference>
<comment type="caution">
    <text evidence="2">The sequence shown here is derived from an EMBL/GenBank/DDBJ whole genome shotgun (WGS) entry which is preliminary data.</text>
</comment>